<dbReference type="OrthoDB" id="8588389at2"/>
<proteinExistence type="predicted"/>
<dbReference type="PROSITE" id="PS51257">
    <property type="entry name" value="PROKAR_LIPOPROTEIN"/>
    <property type="match status" value="1"/>
</dbReference>
<dbReference type="EMBL" id="VPFL01000003">
    <property type="protein sequence ID" value="TXF13028.1"/>
    <property type="molecule type" value="Genomic_DNA"/>
</dbReference>
<evidence type="ECO:0000256" key="2">
    <source>
        <dbReference type="SAM" id="SignalP"/>
    </source>
</evidence>
<comment type="caution">
    <text evidence="3">The sequence shown here is derived from an EMBL/GenBank/DDBJ whole genome shotgun (WGS) entry which is preliminary data.</text>
</comment>
<accession>A0A5C7EXG7</accession>
<reference evidence="3 4" key="1">
    <citation type="submission" date="2019-08" db="EMBL/GenBank/DDBJ databases">
        <title>Pelomicrobium methylotrophicum gen. nov., sp. nov. a moderately thermophilic, facultatively anaerobic, lithoautotrophic and methylotrophic bacterium isolated from a terrestrial mud volcano.</title>
        <authorList>
            <person name="Slobodkina G.B."/>
            <person name="Merkel A.Y."/>
            <person name="Slobodkin A.I."/>
        </authorList>
    </citation>
    <scope>NUCLEOTIDE SEQUENCE [LARGE SCALE GENOMIC DNA]</scope>
    <source>
        <strain evidence="3 4">SM250</strain>
    </source>
</reference>
<evidence type="ECO:0000313" key="4">
    <source>
        <dbReference type="Proteomes" id="UP000321201"/>
    </source>
</evidence>
<name>A0A5C7EXG7_9PROT</name>
<keyword evidence="2" id="KW-0732">Signal</keyword>
<feature type="signal peptide" evidence="2">
    <location>
        <begin position="1"/>
        <end position="20"/>
    </location>
</feature>
<organism evidence="3 4">
    <name type="scientific">Pelomicrobium methylotrophicum</name>
    <dbReference type="NCBI Taxonomy" id="2602750"/>
    <lineage>
        <taxon>Bacteria</taxon>
        <taxon>Pseudomonadati</taxon>
        <taxon>Pseudomonadota</taxon>
        <taxon>Hydrogenophilia</taxon>
        <taxon>Hydrogenophilia incertae sedis</taxon>
        <taxon>Pelomicrobium</taxon>
    </lineage>
</organism>
<dbReference type="RefSeq" id="WP_147798672.1">
    <property type="nucleotide sequence ID" value="NZ_VPFL01000003.1"/>
</dbReference>
<evidence type="ECO:0000256" key="1">
    <source>
        <dbReference type="SAM" id="MobiDB-lite"/>
    </source>
</evidence>
<feature type="region of interest" description="Disordered" evidence="1">
    <location>
        <begin position="204"/>
        <end position="263"/>
    </location>
</feature>
<dbReference type="Proteomes" id="UP000321201">
    <property type="component" value="Unassembled WGS sequence"/>
</dbReference>
<feature type="compositionally biased region" description="Basic and acidic residues" evidence="1">
    <location>
        <begin position="221"/>
        <end position="233"/>
    </location>
</feature>
<gene>
    <name evidence="3" type="ORF">FR698_02830</name>
</gene>
<feature type="chain" id="PRO_5022824244" evidence="2">
    <location>
        <begin position="21"/>
        <end position="263"/>
    </location>
</feature>
<dbReference type="Pfam" id="PF10001">
    <property type="entry name" value="DUF2242"/>
    <property type="match status" value="1"/>
</dbReference>
<dbReference type="InParanoid" id="A0A5C7EXG7"/>
<dbReference type="InterPro" id="IPR018718">
    <property type="entry name" value="DUF2242"/>
</dbReference>
<evidence type="ECO:0000313" key="3">
    <source>
        <dbReference type="EMBL" id="TXF13028.1"/>
    </source>
</evidence>
<protein>
    <submittedName>
        <fullName evidence="3">DUF2242 domain-containing protein</fullName>
    </submittedName>
</protein>
<keyword evidence="4" id="KW-1185">Reference proteome</keyword>
<dbReference type="AlphaFoldDB" id="A0A5C7EXG7"/>
<sequence length="263" mass="29332">MRRKASCAVLLAAVALTACGGPRYAYKQETFETAGPFERRFFTAPDTVYAAVRRVVLRQGYMLEREEAQGRAFVASKQFQDDDTNTLITLSTVVSGSSANAAAWIAGQEVQFKIKKVRHTTEVKLPLFLGAVPIPTGSTQSLSKDRGETITDRDFYERIFRAVEKEIPRVEEEHRISREDEDRRLKEEIERRLRIEREVRAKLEAEEREAAASRALLPSEHASRSEAPQREDGGGAMVGPPAHTAPLVEPDAGVQISPLEPAR</sequence>